<accession>A0A813C6V4</accession>
<gene>
    <name evidence="2" type="ORF">SNEC2469_LOCUS33769</name>
</gene>
<protein>
    <submittedName>
        <fullName evidence="2">Uncharacterized protein</fullName>
    </submittedName>
</protein>
<dbReference type="EMBL" id="CAJNJA010090435">
    <property type="protein sequence ID" value="CAE7940103.1"/>
    <property type="molecule type" value="Genomic_DNA"/>
</dbReference>
<evidence type="ECO:0000256" key="1">
    <source>
        <dbReference type="SAM" id="MobiDB-lite"/>
    </source>
</evidence>
<evidence type="ECO:0000313" key="2">
    <source>
        <dbReference type="EMBL" id="CAE7940103.1"/>
    </source>
</evidence>
<proteinExistence type="predicted"/>
<reference evidence="2" key="1">
    <citation type="submission" date="2021-02" db="EMBL/GenBank/DDBJ databases">
        <authorList>
            <person name="Dougan E. K."/>
            <person name="Rhodes N."/>
            <person name="Thang M."/>
            <person name="Chan C."/>
        </authorList>
    </citation>
    <scope>NUCLEOTIDE SEQUENCE</scope>
</reference>
<sequence length="190" mass="20218">MAAARPSEALRCLDWHFAPAEGLLLGDCPLPQQQGASSERAGDAPSDLELDPLPPLLGADRDDDGHRRGQARHAGHGGGQEEADHEPPVALHGGLRFPGSALDQVRLQRCDHSWLDLCPDLHEVPDADAQGCALCESGSHHTLLRLQADGHAGLHRLPDVHPARPNWTDLLQEGSGQADLGCSDADVLLP</sequence>
<keyword evidence="3" id="KW-1185">Reference proteome</keyword>
<name>A0A813C6V4_9DINO</name>
<comment type="caution">
    <text evidence="2">The sequence shown here is derived from an EMBL/GenBank/DDBJ whole genome shotgun (WGS) entry which is preliminary data.</text>
</comment>
<feature type="non-terminal residue" evidence="2">
    <location>
        <position position="190"/>
    </location>
</feature>
<evidence type="ECO:0000313" key="3">
    <source>
        <dbReference type="Proteomes" id="UP000601435"/>
    </source>
</evidence>
<organism evidence="2 3">
    <name type="scientific">Symbiodinium necroappetens</name>
    <dbReference type="NCBI Taxonomy" id="1628268"/>
    <lineage>
        <taxon>Eukaryota</taxon>
        <taxon>Sar</taxon>
        <taxon>Alveolata</taxon>
        <taxon>Dinophyceae</taxon>
        <taxon>Suessiales</taxon>
        <taxon>Symbiodiniaceae</taxon>
        <taxon>Symbiodinium</taxon>
    </lineage>
</organism>
<dbReference type="Proteomes" id="UP000601435">
    <property type="component" value="Unassembled WGS sequence"/>
</dbReference>
<dbReference type="AlphaFoldDB" id="A0A813C6V4"/>
<feature type="region of interest" description="Disordered" evidence="1">
    <location>
        <begin position="24"/>
        <end position="96"/>
    </location>
</feature>